<dbReference type="AlphaFoldDB" id="A0AAD5TPG3"/>
<keyword evidence="3" id="KW-1185">Reference proteome</keyword>
<sequence length="456" mass="46921">MAGKKKGSSATKALPALPPYFDYTTYISPTWTPPAQTPELLASLASTSRAQINATRANAPLLLRIRQVEWADFHDVFVHADKKWSVLRLQDVIAREVHRGSVRREDVVVFLPPLAEAVADEAGGGDGAAALGVVVEDGEEVGGGESKLGDSSAADAAAGSGTGTAANADDGVTAAASSNSDTGGSRDRTFTASSPRRSADPFLTLDASFPTPQPSSLEHLPPGSVISSQELHALLTAQARAAHLAAYLATRATSAPTTSEGSNFRARRMTINSAGPANALSDGRRASFMMRGGSSPFSTYADAVPMPPVSLPTAVEIWYDVLLPQITAPPRKVEPEDFLSSIPQQQHAPHVSDNPIIMYEGYIVGKKRWTRQEIITTNRRGGMVGIGGGGGGASTTTITMSQGDAAAAAAASASAAAAAAASASAAAAAAAAQAAKKKATSSRLESMVSFAEEQGP</sequence>
<protein>
    <submittedName>
        <fullName evidence="2">Uncharacterized protein</fullName>
    </submittedName>
</protein>
<gene>
    <name evidence="2" type="ORF">HDU87_007439</name>
</gene>
<dbReference type="Proteomes" id="UP001212152">
    <property type="component" value="Unassembled WGS sequence"/>
</dbReference>
<evidence type="ECO:0000313" key="3">
    <source>
        <dbReference type="Proteomes" id="UP001212152"/>
    </source>
</evidence>
<dbReference type="EMBL" id="JADGJQ010000007">
    <property type="protein sequence ID" value="KAJ3183017.1"/>
    <property type="molecule type" value="Genomic_DNA"/>
</dbReference>
<comment type="caution">
    <text evidence="2">The sequence shown here is derived from an EMBL/GenBank/DDBJ whole genome shotgun (WGS) entry which is preliminary data.</text>
</comment>
<proteinExistence type="predicted"/>
<reference evidence="2" key="1">
    <citation type="submission" date="2020-05" db="EMBL/GenBank/DDBJ databases">
        <title>Phylogenomic resolution of chytrid fungi.</title>
        <authorList>
            <person name="Stajich J.E."/>
            <person name="Amses K."/>
            <person name="Simmons R."/>
            <person name="Seto K."/>
            <person name="Myers J."/>
            <person name="Bonds A."/>
            <person name="Quandt C.A."/>
            <person name="Barry K."/>
            <person name="Liu P."/>
            <person name="Grigoriev I."/>
            <person name="Longcore J.E."/>
            <person name="James T.Y."/>
        </authorList>
    </citation>
    <scope>NUCLEOTIDE SEQUENCE</scope>
    <source>
        <strain evidence="2">JEL0379</strain>
    </source>
</reference>
<organism evidence="2 3">
    <name type="scientific">Geranomyces variabilis</name>
    <dbReference type="NCBI Taxonomy" id="109894"/>
    <lineage>
        <taxon>Eukaryota</taxon>
        <taxon>Fungi</taxon>
        <taxon>Fungi incertae sedis</taxon>
        <taxon>Chytridiomycota</taxon>
        <taxon>Chytridiomycota incertae sedis</taxon>
        <taxon>Chytridiomycetes</taxon>
        <taxon>Spizellomycetales</taxon>
        <taxon>Powellomycetaceae</taxon>
        <taxon>Geranomyces</taxon>
    </lineage>
</organism>
<feature type="region of interest" description="Disordered" evidence="1">
    <location>
        <begin position="140"/>
        <end position="220"/>
    </location>
</feature>
<name>A0AAD5TPG3_9FUNG</name>
<accession>A0AAD5TPG3</accession>
<feature type="compositionally biased region" description="Low complexity" evidence="1">
    <location>
        <begin position="149"/>
        <end position="177"/>
    </location>
</feature>
<evidence type="ECO:0000313" key="2">
    <source>
        <dbReference type="EMBL" id="KAJ3183017.1"/>
    </source>
</evidence>
<evidence type="ECO:0000256" key="1">
    <source>
        <dbReference type="SAM" id="MobiDB-lite"/>
    </source>
</evidence>